<keyword evidence="2" id="KW-1185">Reference proteome</keyword>
<name>A0A5Q2N7E1_9FIRM</name>
<dbReference type="Proteomes" id="UP000366051">
    <property type="component" value="Chromosome"/>
</dbReference>
<evidence type="ECO:0000313" key="1">
    <source>
        <dbReference type="EMBL" id="QGG49332.1"/>
    </source>
</evidence>
<dbReference type="KEGG" id="hcv:FTV88_3266"/>
<organism evidence="1 2">
    <name type="scientific">Heliorestis convoluta</name>
    <dbReference type="NCBI Taxonomy" id="356322"/>
    <lineage>
        <taxon>Bacteria</taxon>
        <taxon>Bacillati</taxon>
        <taxon>Bacillota</taxon>
        <taxon>Clostridia</taxon>
        <taxon>Eubacteriales</taxon>
        <taxon>Heliobacteriaceae</taxon>
        <taxon>Heliorestis</taxon>
    </lineage>
</organism>
<proteinExistence type="predicted"/>
<protein>
    <submittedName>
        <fullName evidence="1">Uncharacterized protein</fullName>
    </submittedName>
</protein>
<dbReference type="AlphaFoldDB" id="A0A5Q2N7E1"/>
<accession>A0A5Q2N7E1</accession>
<reference evidence="2" key="1">
    <citation type="submission" date="2019-11" db="EMBL/GenBank/DDBJ databases">
        <title>Genome sequence of Heliorestis convoluta strain HH, an alkaliphilic and minimalistic phototrophic bacterium from a soda lake in Egypt.</title>
        <authorList>
            <person name="Dewey E.D."/>
            <person name="Stokes L.M."/>
            <person name="Burchell B.M."/>
            <person name="Shaffer K.N."/>
            <person name="Huntington A.M."/>
            <person name="Baker J.M."/>
            <person name="Nadendla S."/>
            <person name="Giglio M.G."/>
            <person name="Touchman J.W."/>
            <person name="Blankenship R.E."/>
            <person name="Madigan M.T."/>
            <person name="Sattley W.M."/>
        </authorList>
    </citation>
    <scope>NUCLEOTIDE SEQUENCE [LARGE SCALE GENOMIC DNA]</scope>
    <source>
        <strain evidence="2">HH</strain>
    </source>
</reference>
<dbReference type="EMBL" id="CP045875">
    <property type="protein sequence ID" value="QGG49332.1"/>
    <property type="molecule type" value="Genomic_DNA"/>
</dbReference>
<sequence length="37" mass="4456">MPHHLEALLRHRYFEIHHSIDRLTCPSILAFTTLSWL</sequence>
<evidence type="ECO:0000313" key="2">
    <source>
        <dbReference type="Proteomes" id="UP000366051"/>
    </source>
</evidence>
<gene>
    <name evidence="1" type="ORF">FTV88_3266</name>
</gene>